<dbReference type="InterPro" id="IPR006638">
    <property type="entry name" value="Elp3/MiaA/NifB-like_rSAM"/>
</dbReference>
<dbReference type="NCBIfam" id="NF033668">
    <property type="entry name" value="rSAM_PA0069"/>
    <property type="match status" value="1"/>
</dbReference>
<gene>
    <name evidence="5" type="ORF">HGMM_F50B04C22</name>
</gene>
<dbReference type="SUPFAM" id="SSF102114">
    <property type="entry name" value="Radical SAM enzymes"/>
    <property type="match status" value="1"/>
</dbReference>
<keyword evidence="1" id="KW-0479">Metal-binding</keyword>
<evidence type="ECO:0000313" key="5">
    <source>
        <dbReference type="EMBL" id="BAL57296.1"/>
    </source>
</evidence>
<proteinExistence type="predicted"/>
<organism evidence="5">
    <name type="scientific">uncultured Bacteroidota bacterium</name>
    <dbReference type="NCBI Taxonomy" id="152509"/>
    <lineage>
        <taxon>Bacteria</taxon>
        <taxon>Pseudomonadati</taxon>
        <taxon>Bacteroidota</taxon>
        <taxon>environmental samples</taxon>
    </lineage>
</organism>
<reference evidence="5" key="1">
    <citation type="journal article" date="2005" name="Environ. Microbiol.">
        <title>Genetic and functional properties of uncultivated thermophilic crenarchaeotes from a subsurface gold mine as revealed by analysis of genome fragments.</title>
        <authorList>
            <person name="Nunoura T."/>
            <person name="Hirayama H."/>
            <person name="Takami H."/>
            <person name="Oida H."/>
            <person name="Nishi S."/>
            <person name="Shimamura S."/>
            <person name="Suzuki Y."/>
            <person name="Inagaki F."/>
            <person name="Takai K."/>
            <person name="Nealson K.H."/>
            <person name="Horikoshi K."/>
        </authorList>
    </citation>
    <scope>NUCLEOTIDE SEQUENCE</scope>
</reference>
<dbReference type="PROSITE" id="PS51918">
    <property type="entry name" value="RADICAL_SAM"/>
    <property type="match status" value="1"/>
</dbReference>
<dbReference type="SFLD" id="SFLDG01084">
    <property type="entry name" value="Uncharacterised_Radical_SAM_Su"/>
    <property type="match status" value="1"/>
</dbReference>
<evidence type="ECO:0000256" key="1">
    <source>
        <dbReference type="ARBA" id="ARBA00022723"/>
    </source>
</evidence>
<feature type="domain" description="Radical SAM core" evidence="4">
    <location>
        <begin position="54"/>
        <end position="294"/>
    </location>
</feature>
<dbReference type="Gene3D" id="3.80.30.30">
    <property type="match status" value="1"/>
</dbReference>
<evidence type="ECO:0000256" key="2">
    <source>
        <dbReference type="ARBA" id="ARBA00023004"/>
    </source>
</evidence>
<dbReference type="InterPro" id="IPR040086">
    <property type="entry name" value="MJ0683-like"/>
</dbReference>
<protein>
    <submittedName>
        <fullName evidence="5">Hypothetical conserved protein</fullName>
    </submittedName>
</protein>
<dbReference type="AlphaFoldDB" id="H5SMB0"/>
<dbReference type="PANTHER" id="PTHR43432">
    <property type="entry name" value="SLR0285 PROTEIN"/>
    <property type="match status" value="1"/>
</dbReference>
<dbReference type="GO" id="GO:0003824">
    <property type="term" value="F:catalytic activity"/>
    <property type="evidence" value="ECO:0007669"/>
    <property type="project" value="InterPro"/>
</dbReference>
<reference evidence="5" key="2">
    <citation type="journal article" date="2012" name="PLoS ONE">
        <title>A Deeply Branching Thermophilic Bacterium with an Ancient Acetyl-CoA Pathway Dominates a Subsurface Ecosystem.</title>
        <authorList>
            <person name="Takami H."/>
            <person name="Noguchi H."/>
            <person name="Takaki Y."/>
            <person name="Uchiyama I."/>
            <person name="Toyoda A."/>
            <person name="Nishi S."/>
            <person name="Chee G.-J."/>
            <person name="Arai W."/>
            <person name="Nunoura T."/>
            <person name="Itoh T."/>
            <person name="Hattori M."/>
            <person name="Takai K."/>
        </authorList>
    </citation>
    <scope>NUCLEOTIDE SEQUENCE</scope>
</reference>
<keyword evidence="3" id="KW-0411">Iron-sulfur</keyword>
<keyword evidence="2" id="KW-0408">Iron</keyword>
<dbReference type="GO" id="GO:0046872">
    <property type="term" value="F:metal ion binding"/>
    <property type="evidence" value="ECO:0007669"/>
    <property type="project" value="UniProtKB-KW"/>
</dbReference>
<dbReference type="EMBL" id="AP011772">
    <property type="protein sequence ID" value="BAL57296.1"/>
    <property type="molecule type" value="Genomic_DNA"/>
</dbReference>
<dbReference type="SMART" id="SM00729">
    <property type="entry name" value="Elp3"/>
    <property type="match status" value="1"/>
</dbReference>
<dbReference type="Pfam" id="PF04055">
    <property type="entry name" value="Radical_SAM"/>
    <property type="match status" value="1"/>
</dbReference>
<dbReference type="PANTHER" id="PTHR43432:SF3">
    <property type="entry name" value="SLR0285 PROTEIN"/>
    <property type="match status" value="1"/>
</dbReference>
<dbReference type="CDD" id="cd01335">
    <property type="entry name" value="Radical_SAM"/>
    <property type="match status" value="1"/>
</dbReference>
<dbReference type="InterPro" id="IPR058240">
    <property type="entry name" value="rSAM_sf"/>
</dbReference>
<sequence>MGWKLVIAFMRRGARHNPDSRFDPQSYVYEEPLVPDRAGVQVIPVQARSLVNRIESPDLPLVYSMNPYAGCEHGCIYCYARNSHEYWGYSAGLDFETRLLVKENAPELLRKTLSDPRWEPHPIMLAGNTDCYQPIEREYGLTRRLLEILRDFRHPVSVITKNALILRDLDVLGELAKHGLVHVYVTVTTLREEVRRVLEPRTAAAPRRLETIRRLTEAGIPTGVMVAPIIPGLTDAEILSIMEAAAQAGARTAAYTIVRLNGALAEIFEVWLREKLPDRADRILHLIAQCHGGTLNDSRWGQRLRGSGPLARTIDQIFRTGLARYFKGAPPMPPYNLSAFRRGGMPSLFEQG</sequence>
<dbReference type="GO" id="GO:0051536">
    <property type="term" value="F:iron-sulfur cluster binding"/>
    <property type="evidence" value="ECO:0007669"/>
    <property type="project" value="UniProtKB-KW"/>
</dbReference>
<evidence type="ECO:0000256" key="3">
    <source>
        <dbReference type="ARBA" id="ARBA00023014"/>
    </source>
</evidence>
<accession>H5SMB0</accession>
<dbReference type="InterPro" id="IPR007197">
    <property type="entry name" value="rSAM"/>
</dbReference>
<name>H5SMB0_9BACT</name>
<evidence type="ECO:0000259" key="4">
    <source>
        <dbReference type="PROSITE" id="PS51918"/>
    </source>
</evidence>
<dbReference type="SFLD" id="SFLDS00029">
    <property type="entry name" value="Radical_SAM"/>
    <property type="match status" value="1"/>
</dbReference>